<evidence type="ECO:0000256" key="1">
    <source>
        <dbReference type="SAM" id="SignalP"/>
    </source>
</evidence>
<accession>A0ABY8W352</accession>
<feature type="signal peptide" evidence="1">
    <location>
        <begin position="1"/>
        <end position="26"/>
    </location>
</feature>
<reference evidence="2 3" key="1">
    <citation type="journal article" date="2023" name="Microbiol. Resour. Announc.">
        <title>Complete Genome Sequence of Mycobacterium wuenschmanii, a novel Nontuberculous Mycobacterium Isolated from a captive population of Amazon Milk Frogs.</title>
        <authorList>
            <person name="Hicks J."/>
            <person name="Zeineldin M."/>
            <person name="Ward H."/>
            <person name="Wuenschmann A."/>
            <person name="Camp P."/>
            <person name="Farrell D."/>
            <person name="Lehman K."/>
            <person name="Thacker T."/>
            <person name="Cuthbert E."/>
        </authorList>
    </citation>
    <scope>NUCLEOTIDE SEQUENCE [LARGE SCALE GENOMIC DNA]</scope>
    <source>
        <strain evidence="2 3">Wuenschmanii</strain>
    </source>
</reference>
<sequence>MKIRQTATIAGLATGAAIAFAPLATAAPTDLIDFDAINASQISSLNSFFEFGALFSGVPDTAYTADVTTGGFDVLTPAGVAEYAPLLTDPSQADELTPFLYFLYGVNPIEAGISTGASGSYNVLNGALINFADSSNASLFALFNPGEEFTRDIFIGSDPNITAALAADDPASWFFDRGVGNLAGYFGLDLSALQGADASSAAAEAPDFSDVLSSQVASLNGIFNAAAGLAGVSDDVVPGMGDLPFDTIATNDANDIFTSLIFGLNPENIADDGVIGSYHVLNGALTQFADAYNVGLYALFTGGDLVPTESYGDFLFGAETSILDAIGGDATVFSAIGDFLTNGFNDLLGYFDPTALLGAIG</sequence>
<keyword evidence="3" id="KW-1185">Reference proteome</keyword>
<proteinExistence type="predicted"/>
<protein>
    <recommendedName>
        <fullName evidence="4">PE-PGRS family protein</fullName>
    </recommendedName>
</protein>
<organism evidence="2 3">
    <name type="scientific">Candidatus Mycobacterium wuenschmannii</name>
    <dbReference type="NCBI Taxonomy" id="3027808"/>
    <lineage>
        <taxon>Bacteria</taxon>
        <taxon>Bacillati</taxon>
        <taxon>Actinomycetota</taxon>
        <taxon>Actinomycetes</taxon>
        <taxon>Mycobacteriales</taxon>
        <taxon>Mycobacteriaceae</taxon>
        <taxon>Mycobacterium</taxon>
    </lineage>
</organism>
<dbReference type="EMBL" id="CP126981">
    <property type="protein sequence ID" value="WIM89429.1"/>
    <property type="molecule type" value="Genomic_DNA"/>
</dbReference>
<evidence type="ECO:0000313" key="3">
    <source>
        <dbReference type="Proteomes" id="UP001236585"/>
    </source>
</evidence>
<dbReference type="Proteomes" id="UP001236585">
    <property type="component" value="Chromosome"/>
</dbReference>
<evidence type="ECO:0000313" key="2">
    <source>
        <dbReference type="EMBL" id="WIM89429.1"/>
    </source>
</evidence>
<feature type="chain" id="PRO_5046173359" description="PE-PGRS family protein" evidence="1">
    <location>
        <begin position="27"/>
        <end position="361"/>
    </location>
</feature>
<dbReference type="RefSeq" id="WP_285190158.1">
    <property type="nucleotide sequence ID" value="NZ_CP126981.1"/>
</dbReference>
<evidence type="ECO:0008006" key="4">
    <source>
        <dbReference type="Google" id="ProtNLM"/>
    </source>
</evidence>
<name>A0ABY8W352_9MYCO</name>
<keyword evidence="1" id="KW-0732">Signal</keyword>
<gene>
    <name evidence="2" type="ORF">PT015_08320</name>
</gene>